<feature type="region of interest" description="Disordered" evidence="1">
    <location>
        <begin position="134"/>
        <end position="207"/>
    </location>
</feature>
<proteinExistence type="predicted"/>
<evidence type="ECO:0000313" key="2">
    <source>
        <dbReference type="EMBL" id="EKX67587.1"/>
    </source>
</evidence>
<feature type="compositionally biased region" description="Polar residues" evidence="1">
    <location>
        <begin position="158"/>
        <end position="172"/>
    </location>
</feature>
<name>L1L3T7_9ACTN</name>
<organism evidence="2 3">
    <name type="scientific">Streptomyces ipomoeae 91-03</name>
    <dbReference type="NCBI Taxonomy" id="698759"/>
    <lineage>
        <taxon>Bacteria</taxon>
        <taxon>Bacillati</taxon>
        <taxon>Actinomycetota</taxon>
        <taxon>Actinomycetes</taxon>
        <taxon>Kitasatosporales</taxon>
        <taxon>Streptomycetaceae</taxon>
        <taxon>Streptomyces</taxon>
    </lineage>
</organism>
<keyword evidence="3" id="KW-1185">Reference proteome</keyword>
<evidence type="ECO:0008006" key="4">
    <source>
        <dbReference type="Google" id="ProtNLM"/>
    </source>
</evidence>
<gene>
    <name evidence="2" type="ORF">STRIP9103_01547</name>
</gene>
<evidence type="ECO:0000256" key="1">
    <source>
        <dbReference type="SAM" id="MobiDB-lite"/>
    </source>
</evidence>
<sequence length="207" mass="22845">MVSGIRPAAILAQRAGPRRLPGSSDPEVVAVDVLLFPRARQAPRTQRRRRLYEAKKWSGEIVCAITDLPAEQVDAAAIAAWTRGPRTVENTVHWIGDVVFGEGKSQVGSRNTPAVPAAVRDLIRRALKLAGYVNTSAGRRAPHRTPLRPRPLRHHMNSRTSEANTGALSTPRSPVHPPDSFQPRPDPARRPHRVRSVDHNSPTWSFT</sequence>
<comment type="caution">
    <text evidence="2">The sequence shown here is derived from an EMBL/GenBank/DDBJ whole genome shotgun (WGS) entry which is preliminary data.</text>
</comment>
<dbReference type="AlphaFoldDB" id="L1L3T7"/>
<accession>L1L3T7</accession>
<evidence type="ECO:0000313" key="3">
    <source>
        <dbReference type="Proteomes" id="UP000010411"/>
    </source>
</evidence>
<reference evidence="2 3" key="1">
    <citation type="submission" date="2012-11" db="EMBL/GenBank/DDBJ databases">
        <authorList>
            <person name="Huguet-Tapia J.C."/>
            <person name="Durkin A.S."/>
            <person name="Pettis G.S."/>
            <person name="Badger J.H."/>
        </authorList>
    </citation>
    <scope>NUCLEOTIDE SEQUENCE [LARGE SCALE GENOMIC DNA]</scope>
    <source>
        <strain evidence="2 3">91-03</strain>
    </source>
</reference>
<dbReference type="EMBL" id="AEJC01000142">
    <property type="protein sequence ID" value="EKX67587.1"/>
    <property type="molecule type" value="Genomic_DNA"/>
</dbReference>
<feature type="compositionally biased region" description="Basic residues" evidence="1">
    <location>
        <begin position="140"/>
        <end position="157"/>
    </location>
</feature>
<dbReference type="Proteomes" id="UP000010411">
    <property type="component" value="Unassembled WGS sequence"/>
</dbReference>
<protein>
    <recommendedName>
        <fullName evidence="4">Transposase IS4-like domain-containing protein</fullName>
    </recommendedName>
</protein>